<reference evidence="2 3" key="1">
    <citation type="journal article" date="2021" name="Comput. Struct. Biotechnol. J.">
        <title>De novo genome assembly of the potent medicinal plant Rehmannia glutinosa using nanopore technology.</title>
        <authorList>
            <person name="Ma L."/>
            <person name="Dong C."/>
            <person name="Song C."/>
            <person name="Wang X."/>
            <person name="Zheng X."/>
            <person name="Niu Y."/>
            <person name="Chen S."/>
            <person name="Feng W."/>
        </authorList>
    </citation>
    <scope>NUCLEOTIDE SEQUENCE [LARGE SCALE GENOMIC DNA]</scope>
    <source>
        <strain evidence="2">DH-2019</strain>
    </source>
</reference>
<evidence type="ECO:0000256" key="1">
    <source>
        <dbReference type="SAM" id="MobiDB-lite"/>
    </source>
</evidence>
<comment type="caution">
    <text evidence="2">The sequence shown here is derived from an EMBL/GenBank/DDBJ whole genome shotgun (WGS) entry which is preliminary data.</text>
</comment>
<dbReference type="Proteomes" id="UP001318860">
    <property type="component" value="Unassembled WGS sequence"/>
</dbReference>
<evidence type="ECO:0000313" key="3">
    <source>
        <dbReference type="Proteomes" id="UP001318860"/>
    </source>
</evidence>
<dbReference type="EMBL" id="JABTTQ020003093">
    <property type="protein sequence ID" value="KAK6120301.1"/>
    <property type="molecule type" value="Genomic_DNA"/>
</dbReference>
<dbReference type="PANTHER" id="PTHR35117">
    <property type="entry name" value="MYOSIN-M HEAVY PROTEIN"/>
    <property type="match status" value="1"/>
</dbReference>
<gene>
    <name evidence="2" type="ORF">DH2020_045992</name>
</gene>
<feature type="compositionally biased region" description="Polar residues" evidence="1">
    <location>
        <begin position="177"/>
        <end position="200"/>
    </location>
</feature>
<feature type="region of interest" description="Disordered" evidence="1">
    <location>
        <begin position="272"/>
        <end position="300"/>
    </location>
</feature>
<proteinExistence type="predicted"/>
<keyword evidence="3" id="KW-1185">Reference proteome</keyword>
<feature type="compositionally biased region" description="Polar residues" evidence="1">
    <location>
        <begin position="243"/>
        <end position="253"/>
    </location>
</feature>
<evidence type="ECO:0000313" key="2">
    <source>
        <dbReference type="EMBL" id="KAK6120301.1"/>
    </source>
</evidence>
<sequence>MGKQSKTRKQEFVGKGKVTPVQIAFIVDRYLSDNGFTHTRTTFRSEASHLIAKSPVQEAPKSLLSLGAILDEYITLKEQKVWVDQERCRLEQEKLRVQNLLSGMQDVMNAYNTTTGNSVVTPPPPLPPPVVASGAMASQAELAVARPAGNDFVLFFDFVCFGRDLGYYSMYNTPAMMSTSRPSNAQKDPTNFSTPVTSHTTTKRKESKDVSDGAMASKRSRKCTQSRDVNLVTKTNADRNQEKSLTNPAAQPSACNNAALNGSNVIKCLFNQEPKTPPRASSSQTEKTTSPLEACSTATSSKDITPQQIMSANCTIFSSEMIRVSPNKQISYYSIEKNHISTCSPLKTNMKSSSVKDHVKGRLDFDASEMPMITENQTPDGNSTSESNEGDILGLDFPNLDALGLDFNLSEFLIDFDVGGDGLGLSSNQVLDSSPECHSWSPPTSGNGEMGASKVTSEFSSTMAGFLADNDINLGKNLKYVQFGVALCFLLWKSEDGFLVYLYVTRYRFCCSYAICH</sequence>
<organism evidence="2 3">
    <name type="scientific">Rehmannia glutinosa</name>
    <name type="common">Chinese foxglove</name>
    <dbReference type="NCBI Taxonomy" id="99300"/>
    <lineage>
        <taxon>Eukaryota</taxon>
        <taxon>Viridiplantae</taxon>
        <taxon>Streptophyta</taxon>
        <taxon>Embryophyta</taxon>
        <taxon>Tracheophyta</taxon>
        <taxon>Spermatophyta</taxon>
        <taxon>Magnoliopsida</taxon>
        <taxon>eudicotyledons</taxon>
        <taxon>Gunneridae</taxon>
        <taxon>Pentapetalae</taxon>
        <taxon>asterids</taxon>
        <taxon>lamiids</taxon>
        <taxon>Lamiales</taxon>
        <taxon>Orobanchaceae</taxon>
        <taxon>Rehmannieae</taxon>
        <taxon>Rehmannia</taxon>
    </lineage>
</organism>
<evidence type="ECO:0008006" key="4">
    <source>
        <dbReference type="Google" id="ProtNLM"/>
    </source>
</evidence>
<feature type="compositionally biased region" description="Polar residues" evidence="1">
    <location>
        <begin position="226"/>
        <end position="235"/>
    </location>
</feature>
<feature type="region of interest" description="Disordered" evidence="1">
    <location>
        <begin position="177"/>
        <end position="253"/>
    </location>
</feature>
<feature type="compositionally biased region" description="Polar residues" evidence="1">
    <location>
        <begin position="279"/>
        <end position="300"/>
    </location>
</feature>
<name>A0ABR0UDB2_REHGL</name>
<dbReference type="PANTHER" id="PTHR35117:SF1">
    <property type="entry name" value="MYOSIN-M HEAVY PROTEIN"/>
    <property type="match status" value="1"/>
</dbReference>
<protein>
    <recommendedName>
        <fullName evidence="4">LisH domain-containing protein</fullName>
    </recommendedName>
</protein>
<accession>A0ABR0UDB2</accession>